<evidence type="ECO:0000313" key="3">
    <source>
        <dbReference type="Proteomes" id="UP000288096"/>
    </source>
</evidence>
<feature type="domain" description="Putative auto-transporter adhesin head GIN" evidence="1">
    <location>
        <begin position="58"/>
        <end position="218"/>
    </location>
</feature>
<keyword evidence="3" id="KW-1185">Reference proteome</keyword>
<reference evidence="3" key="1">
    <citation type="submission" date="2017-11" db="EMBL/GenBank/DDBJ databases">
        <authorList>
            <person name="Watanabe M."/>
            <person name="Kojima H."/>
        </authorList>
    </citation>
    <scope>NUCLEOTIDE SEQUENCE [LARGE SCALE GENOMIC DNA]</scope>
    <source>
        <strain evidence="3">Tokyo 01</strain>
    </source>
</reference>
<dbReference type="EMBL" id="BEXT01000001">
    <property type="protein sequence ID" value="GBC60313.1"/>
    <property type="molecule type" value="Genomic_DNA"/>
</dbReference>
<evidence type="ECO:0000313" key="2">
    <source>
        <dbReference type="EMBL" id="GBC60313.1"/>
    </source>
</evidence>
<dbReference type="Pfam" id="PF10988">
    <property type="entry name" value="DUF2807"/>
    <property type="match status" value="1"/>
</dbReference>
<dbReference type="PANTHER" id="PTHR39200">
    <property type="entry name" value="HYPOTHETICAL EXPORTED PROTEIN"/>
    <property type="match status" value="1"/>
</dbReference>
<dbReference type="Gene3D" id="2.160.20.120">
    <property type="match status" value="1"/>
</dbReference>
<dbReference type="InterPro" id="IPR021255">
    <property type="entry name" value="DUF2807"/>
</dbReference>
<name>A0A401FTM9_9BACT</name>
<protein>
    <submittedName>
        <fullName evidence="2">DUF2807 domain-containing protein</fullName>
    </submittedName>
</protein>
<sequence>MRSDPDFAHLNGIFFTGNRLILSVLIALSFSGLYHSALANSLVEGSGVIRTVQRELTAFDSVDIDGAYTVIITCGPKQYIEITGDDNILPHIATKVEKGNLIIRTNRSFNTRSLLKISIIVEHLEKISASGANDISVSSLSDPSLTLDIEGSANIYASGKTRLLDASLAGSVDLNTRDLHARTVRIAISGAGDADVYASYKLITDISGAGDIRYYGNPLQIFKKIRGAGEIIKK</sequence>
<accession>A0A401FTM9</accession>
<dbReference type="AlphaFoldDB" id="A0A401FTM9"/>
<organism evidence="2 3">
    <name type="scientific">Desulfonema ishimotonii</name>
    <dbReference type="NCBI Taxonomy" id="45657"/>
    <lineage>
        <taxon>Bacteria</taxon>
        <taxon>Pseudomonadati</taxon>
        <taxon>Thermodesulfobacteriota</taxon>
        <taxon>Desulfobacteria</taxon>
        <taxon>Desulfobacterales</taxon>
        <taxon>Desulfococcaceae</taxon>
        <taxon>Desulfonema</taxon>
    </lineage>
</organism>
<reference evidence="3" key="2">
    <citation type="submission" date="2019-01" db="EMBL/GenBank/DDBJ databases">
        <title>Genome sequence of Desulfonema ishimotonii strain Tokyo 01.</title>
        <authorList>
            <person name="Fukui M."/>
        </authorList>
    </citation>
    <scope>NUCLEOTIDE SEQUENCE [LARGE SCALE GENOMIC DNA]</scope>
    <source>
        <strain evidence="3">Tokyo 01</strain>
    </source>
</reference>
<proteinExistence type="predicted"/>
<comment type="caution">
    <text evidence="2">The sequence shown here is derived from an EMBL/GenBank/DDBJ whole genome shotgun (WGS) entry which is preliminary data.</text>
</comment>
<dbReference type="Proteomes" id="UP000288096">
    <property type="component" value="Unassembled WGS sequence"/>
</dbReference>
<gene>
    <name evidence="2" type="ORF">DENIS_1264</name>
</gene>
<evidence type="ECO:0000259" key="1">
    <source>
        <dbReference type="Pfam" id="PF10988"/>
    </source>
</evidence>
<dbReference type="PANTHER" id="PTHR39200:SF1">
    <property type="entry name" value="AUTO-TRANSPORTER ADHESIN HEAD GIN DOMAIN-CONTAINING PROTEIN-RELATED"/>
    <property type="match status" value="1"/>
</dbReference>